<comment type="caution">
    <text evidence="4">The sequence shown here is derived from an EMBL/GenBank/DDBJ whole genome shotgun (WGS) entry which is preliminary data.</text>
</comment>
<name>A0A4R9APD9_9MICO</name>
<dbReference type="Proteomes" id="UP000298154">
    <property type="component" value="Unassembled WGS sequence"/>
</dbReference>
<dbReference type="OrthoDB" id="26872at2"/>
<organism evidence="4 5">
    <name type="scientific">Cryobacterium ruanii</name>
    <dbReference type="NCBI Taxonomy" id="1259197"/>
    <lineage>
        <taxon>Bacteria</taxon>
        <taxon>Bacillati</taxon>
        <taxon>Actinomycetota</taxon>
        <taxon>Actinomycetes</taxon>
        <taxon>Micrococcales</taxon>
        <taxon>Microbacteriaceae</taxon>
        <taxon>Cryobacterium</taxon>
    </lineage>
</organism>
<evidence type="ECO:0000313" key="5">
    <source>
        <dbReference type="Proteomes" id="UP000298154"/>
    </source>
</evidence>
<dbReference type="InterPro" id="IPR012347">
    <property type="entry name" value="Ferritin-like"/>
</dbReference>
<evidence type="ECO:0000259" key="3">
    <source>
        <dbReference type="Pfam" id="PF03713"/>
    </source>
</evidence>
<keyword evidence="2" id="KW-0812">Transmembrane</keyword>
<evidence type="ECO:0000313" key="4">
    <source>
        <dbReference type="EMBL" id="TFD66413.1"/>
    </source>
</evidence>
<dbReference type="EMBL" id="SOHK01000012">
    <property type="protein sequence ID" value="TFD66413.1"/>
    <property type="molecule type" value="Genomic_DNA"/>
</dbReference>
<feature type="region of interest" description="Disordered" evidence="1">
    <location>
        <begin position="131"/>
        <end position="155"/>
    </location>
</feature>
<dbReference type="AlphaFoldDB" id="A0A4R9APD9"/>
<dbReference type="InterPro" id="IPR005183">
    <property type="entry name" value="DUF305_CopM-like"/>
</dbReference>
<dbReference type="Pfam" id="PF03713">
    <property type="entry name" value="DUF305"/>
    <property type="match status" value="1"/>
</dbReference>
<dbReference type="PANTHER" id="PTHR36933">
    <property type="entry name" value="SLL0788 PROTEIN"/>
    <property type="match status" value="1"/>
</dbReference>
<keyword evidence="2" id="KW-0472">Membrane</keyword>
<dbReference type="PANTHER" id="PTHR36933:SF1">
    <property type="entry name" value="SLL0788 PROTEIN"/>
    <property type="match status" value="1"/>
</dbReference>
<gene>
    <name evidence="4" type="ORF">E3T47_07975</name>
</gene>
<dbReference type="Gene3D" id="1.20.1260.10">
    <property type="match status" value="1"/>
</dbReference>
<feature type="domain" description="DUF305" evidence="3">
    <location>
        <begin position="60"/>
        <end position="230"/>
    </location>
</feature>
<dbReference type="RefSeq" id="WP_134555546.1">
    <property type="nucleotide sequence ID" value="NZ_SOHK01000012.1"/>
</dbReference>
<feature type="transmembrane region" description="Helical" evidence="2">
    <location>
        <begin position="21"/>
        <end position="43"/>
    </location>
</feature>
<evidence type="ECO:0000256" key="2">
    <source>
        <dbReference type="SAM" id="Phobius"/>
    </source>
</evidence>
<protein>
    <submittedName>
        <fullName evidence="4">DUF305 domain-containing protein</fullName>
    </submittedName>
</protein>
<sequence length="234" mass="24742">MTSASPQATADAHPSHARRSLLRALIVTAIATALIVGAVAFSIGRLSTIVDATPGTTSAEAGFSRDMQEHHNQGVELALIIRDRTDDAPVRLLAYDIATTQAQQSGQMSGWLAVWNLPQFAPEPSMTWMTRPTLEGESHDSSHTADSGAAHVAGEPMPGLATAAQIAALTAASDMEAEREFLVIMIAHHRGAIEMAEAVLDRSTNATVQAFATSVVLSQESEIDLMTGMLAERS</sequence>
<keyword evidence="5" id="KW-1185">Reference proteome</keyword>
<feature type="compositionally biased region" description="Basic and acidic residues" evidence="1">
    <location>
        <begin position="134"/>
        <end position="143"/>
    </location>
</feature>
<proteinExistence type="predicted"/>
<evidence type="ECO:0000256" key="1">
    <source>
        <dbReference type="SAM" id="MobiDB-lite"/>
    </source>
</evidence>
<keyword evidence="2" id="KW-1133">Transmembrane helix</keyword>
<reference evidence="4 5" key="1">
    <citation type="submission" date="2019-03" db="EMBL/GenBank/DDBJ databases">
        <title>Genomics of glacier-inhabiting Cryobacterium strains.</title>
        <authorList>
            <person name="Liu Q."/>
            <person name="Xin Y.-H."/>
        </authorList>
    </citation>
    <scope>NUCLEOTIDE SEQUENCE [LARGE SCALE GENOMIC DNA]</scope>
    <source>
        <strain evidence="4 5">Sr36</strain>
    </source>
</reference>
<accession>A0A4R9APD9</accession>